<comment type="cofactor">
    <cofactor evidence="1">
        <name>Zn(2+)</name>
        <dbReference type="ChEBI" id="CHEBI:29105"/>
    </cofactor>
</comment>
<evidence type="ECO:0000256" key="7">
    <source>
        <dbReference type="ARBA" id="ARBA00022833"/>
    </source>
</evidence>
<accession>A0A4R6G3F0</accession>
<keyword evidence="6" id="KW-0378">Hydrolase</keyword>
<dbReference type="CDD" id="cd12797">
    <property type="entry name" value="M23_peptidase"/>
    <property type="match status" value="1"/>
</dbReference>
<evidence type="ECO:0000259" key="15">
    <source>
        <dbReference type="Pfam" id="PF01551"/>
    </source>
</evidence>
<dbReference type="GO" id="GO:0006508">
    <property type="term" value="P:proteolysis"/>
    <property type="evidence" value="ECO:0007669"/>
    <property type="project" value="UniProtKB-KW"/>
</dbReference>
<evidence type="ECO:0000256" key="2">
    <source>
        <dbReference type="ARBA" id="ARBA00011245"/>
    </source>
</evidence>
<evidence type="ECO:0000259" key="16">
    <source>
        <dbReference type="Pfam" id="PF22310"/>
    </source>
</evidence>
<evidence type="ECO:0000256" key="3">
    <source>
        <dbReference type="ARBA" id="ARBA00022558"/>
    </source>
</evidence>
<dbReference type="PANTHER" id="PTHR21666:SF288">
    <property type="entry name" value="CELL DIVISION PROTEIN YTFB"/>
    <property type="match status" value="1"/>
</dbReference>
<evidence type="ECO:0000256" key="14">
    <source>
        <dbReference type="ARBA" id="ARBA00081777"/>
    </source>
</evidence>
<dbReference type="SUPFAM" id="SSF51261">
    <property type="entry name" value="Duplicated hybrid motif"/>
    <property type="match status" value="1"/>
</dbReference>
<evidence type="ECO:0000313" key="17">
    <source>
        <dbReference type="EMBL" id="TDN88867.1"/>
    </source>
</evidence>
<evidence type="ECO:0000256" key="1">
    <source>
        <dbReference type="ARBA" id="ARBA00001947"/>
    </source>
</evidence>
<dbReference type="Pfam" id="PF22310">
    <property type="entry name" value="NMB0315_dom_I"/>
    <property type="match status" value="1"/>
</dbReference>
<gene>
    <name evidence="17" type="ORF">EV677_2454</name>
</gene>
<dbReference type="FunFam" id="2.70.70.10:FF:000002">
    <property type="entry name" value="Murein DD-endopeptidase MepM"/>
    <property type="match status" value="1"/>
</dbReference>
<evidence type="ECO:0000313" key="18">
    <source>
        <dbReference type="Proteomes" id="UP000294737"/>
    </source>
</evidence>
<name>A0A4R6G3F0_9BURK</name>
<feature type="domain" description="DD-carboxypeptidase/endopeptidase Mpg-like N-terminal" evidence="16">
    <location>
        <begin position="118"/>
        <end position="175"/>
    </location>
</feature>
<dbReference type="InterPro" id="IPR054512">
    <property type="entry name" value="NMB0315-like_N"/>
</dbReference>
<dbReference type="Proteomes" id="UP000294737">
    <property type="component" value="Unassembled WGS sequence"/>
</dbReference>
<comment type="subunit">
    <text evidence="2">Monomer.</text>
</comment>
<evidence type="ECO:0000256" key="10">
    <source>
        <dbReference type="ARBA" id="ARBA00070348"/>
    </source>
</evidence>
<evidence type="ECO:0000256" key="13">
    <source>
        <dbReference type="ARBA" id="ARBA00080962"/>
    </source>
</evidence>
<dbReference type="Gene3D" id="2.70.70.10">
    <property type="entry name" value="Glucose Permease (Domain IIA)"/>
    <property type="match status" value="1"/>
</dbReference>
<keyword evidence="8" id="KW-0482">Metalloprotease</keyword>
<sequence length="491" mass="53711">MLFLFYFQRLLSLPCTNNSQHRKEKLSKRQILTYCMFTLNKLLSAGSSSKKLLLGSSRKTRVISGSALLLAVCAFGAAGVAPMAPDADDLPIKSITQELALPQLADQIAALENSQQNYISEERVRSGDTLATLLDRLGVDDNEAASFIKSDPIARNVMQLKAGKRVQAQTSEDGELNWLSSTISSGRNEAVRNILITREGGKLKAVEAPVAMERRIEMRSGTIKSSLFAATDAAQIPDNIASQIVDMFSTDIDFGSDLRRGDRFNIVYETFWQNGEYVHAGRVLAGEFMNGPATYQSVWFEDPSSAQSGGYYGFDGKSLKKAFLKSPLEFTRISSGFSLRKHPISGLWKAHKGVDFAAASGTPIRAAGDGTIDFAGKQGGYGNVVVIKHWSNYSTAYAHMSRFATNLRKGAKVSQGQVIGYVGTTGWSTGPHLHYEFRVNNEARNPMTVDIPNAQPLAAAQMQRFRAVASDMSHRFALLTPENNNVRLASK</sequence>
<dbReference type="PANTHER" id="PTHR21666">
    <property type="entry name" value="PEPTIDASE-RELATED"/>
    <property type="match status" value="1"/>
</dbReference>
<keyword evidence="3" id="KW-1029">Fimbrium biogenesis</keyword>
<proteinExistence type="predicted"/>
<dbReference type="InterPro" id="IPR011055">
    <property type="entry name" value="Dup_hybrid_motif"/>
</dbReference>
<evidence type="ECO:0000256" key="4">
    <source>
        <dbReference type="ARBA" id="ARBA00022670"/>
    </source>
</evidence>
<evidence type="ECO:0000256" key="11">
    <source>
        <dbReference type="ARBA" id="ARBA00075934"/>
    </source>
</evidence>
<dbReference type="Gene3D" id="3.10.450.350">
    <property type="match status" value="2"/>
</dbReference>
<dbReference type="InterPro" id="IPR050570">
    <property type="entry name" value="Cell_wall_metabolism_enzyme"/>
</dbReference>
<evidence type="ECO:0000256" key="8">
    <source>
        <dbReference type="ARBA" id="ARBA00023049"/>
    </source>
</evidence>
<keyword evidence="7" id="KW-0862">Zinc</keyword>
<dbReference type="Pfam" id="PF01551">
    <property type="entry name" value="Peptidase_M23"/>
    <property type="match status" value="1"/>
</dbReference>
<dbReference type="AlphaFoldDB" id="A0A4R6G3F0"/>
<protein>
    <recommendedName>
        <fullName evidence="10">DD-carboxypeptidase/endopeptidase Mpg</fullName>
    </recommendedName>
    <alternativeName>
        <fullName evidence="13">Metalloprotease active against peptidoglycan</fullName>
    </alternativeName>
    <alternativeName>
        <fullName evidence="14">Zinc metallopeptidase</fullName>
    </alternativeName>
    <alternativeName>
        <fullName evidence="12">Zinc metalloprotease</fullName>
    </alternativeName>
    <alternativeName>
        <fullName evidence="11">Zinc-dependent metallopeptidase</fullName>
    </alternativeName>
</protein>
<comment type="caution">
    <text evidence="17">The sequence shown here is derived from an EMBL/GenBank/DDBJ whole genome shotgun (WGS) entry which is preliminary data.</text>
</comment>
<keyword evidence="9" id="KW-0865">Zymogen</keyword>
<organism evidence="17 18">
    <name type="scientific">Herminiimonas fonticola</name>
    <dbReference type="NCBI Taxonomy" id="303380"/>
    <lineage>
        <taxon>Bacteria</taxon>
        <taxon>Pseudomonadati</taxon>
        <taxon>Pseudomonadota</taxon>
        <taxon>Betaproteobacteria</taxon>
        <taxon>Burkholderiales</taxon>
        <taxon>Oxalobacteraceae</taxon>
        <taxon>Herminiimonas</taxon>
    </lineage>
</organism>
<keyword evidence="5" id="KW-0479">Metal-binding</keyword>
<evidence type="ECO:0000256" key="6">
    <source>
        <dbReference type="ARBA" id="ARBA00022801"/>
    </source>
</evidence>
<dbReference type="EMBL" id="SNWF01000006">
    <property type="protein sequence ID" value="TDN88867.1"/>
    <property type="molecule type" value="Genomic_DNA"/>
</dbReference>
<evidence type="ECO:0000256" key="12">
    <source>
        <dbReference type="ARBA" id="ARBA00079577"/>
    </source>
</evidence>
<feature type="domain" description="M23ase beta-sheet core" evidence="15">
    <location>
        <begin position="350"/>
        <end position="446"/>
    </location>
</feature>
<reference evidence="17 18" key="1">
    <citation type="submission" date="2019-03" db="EMBL/GenBank/DDBJ databases">
        <title>Genomic Encyclopedia of Type Strains, Phase IV (KMG-IV): sequencing the most valuable type-strain genomes for metagenomic binning, comparative biology and taxonomic classification.</title>
        <authorList>
            <person name="Goeker M."/>
        </authorList>
    </citation>
    <scope>NUCLEOTIDE SEQUENCE [LARGE SCALE GENOMIC DNA]</scope>
    <source>
        <strain evidence="17 18">DSM 18555</strain>
    </source>
</reference>
<keyword evidence="4" id="KW-0645">Protease</keyword>
<dbReference type="GO" id="GO:0046872">
    <property type="term" value="F:metal ion binding"/>
    <property type="evidence" value="ECO:0007669"/>
    <property type="project" value="UniProtKB-KW"/>
</dbReference>
<evidence type="ECO:0000256" key="5">
    <source>
        <dbReference type="ARBA" id="ARBA00022723"/>
    </source>
</evidence>
<dbReference type="GO" id="GO:0004222">
    <property type="term" value="F:metalloendopeptidase activity"/>
    <property type="evidence" value="ECO:0007669"/>
    <property type="project" value="TreeGrafter"/>
</dbReference>
<keyword evidence="18" id="KW-1185">Reference proteome</keyword>
<evidence type="ECO:0000256" key="9">
    <source>
        <dbReference type="ARBA" id="ARBA00023145"/>
    </source>
</evidence>
<dbReference type="InterPro" id="IPR016047">
    <property type="entry name" value="M23ase_b-sheet_dom"/>
</dbReference>